<reference evidence="13 14" key="1">
    <citation type="journal article" date="2017" name="BMC Genomics">
        <title>Whole-genome assembly of Babesia ovata and comparative genomics between closely related pathogens.</title>
        <authorList>
            <person name="Yamagishi J."/>
            <person name="Asada M."/>
            <person name="Hakimi H."/>
            <person name="Tanaka T.Q."/>
            <person name="Sugimoto C."/>
            <person name="Kawazu S."/>
        </authorList>
    </citation>
    <scope>NUCLEOTIDE SEQUENCE [LARGE SCALE GENOMIC DNA]</scope>
    <source>
        <strain evidence="13 14">Miyake</strain>
    </source>
</reference>
<comment type="caution">
    <text evidence="13">The sequence shown here is derived from an EMBL/GenBank/DDBJ whole genome shotgun (WGS) entry which is preliminary data.</text>
</comment>
<dbReference type="UniPathway" id="UPA00143"/>
<feature type="compositionally biased region" description="Polar residues" evidence="11">
    <location>
        <begin position="827"/>
        <end position="842"/>
    </location>
</feature>
<dbReference type="VEuPathDB" id="PiroplasmaDB:BOVATA_019190"/>
<dbReference type="InterPro" id="IPR019474">
    <property type="entry name" value="Ub_conjug_fac_E4_core"/>
</dbReference>
<dbReference type="PANTHER" id="PTHR13931:SF2">
    <property type="entry name" value="UBIQUITIN CONJUGATION FACTOR E4 B"/>
    <property type="match status" value="1"/>
</dbReference>
<dbReference type="InterPro" id="IPR045132">
    <property type="entry name" value="UBE4"/>
</dbReference>
<comment type="catalytic activity">
    <reaction evidence="1">
        <text>S-ubiquitinyl-[E2 ubiquitin-conjugating enzyme]-L-cysteine + [acceptor protein]-L-lysine = [E2 ubiquitin-conjugating enzyme]-L-cysteine + N(6)-ubiquitinyl-[acceptor protein]-L-lysine.</text>
        <dbReference type="EC" id="2.3.2.27"/>
    </reaction>
</comment>
<proteinExistence type="inferred from homology"/>
<dbReference type="GeneID" id="39874196"/>
<evidence type="ECO:0000256" key="6">
    <source>
        <dbReference type="ARBA" id="ARBA00012483"/>
    </source>
</evidence>
<dbReference type="GO" id="GO:0000151">
    <property type="term" value="C:ubiquitin ligase complex"/>
    <property type="evidence" value="ECO:0007669"/>
    <property type="project" value="InterPro"/>
</dbReference>
<evidence type="ECO:0000256" key="10">
    <source>
        <dbReference type="ARBA" id="ARBA00023242"/>
    </source>
</evidence>
<evidence type="ECO:0000256" key="3">
    <source>
        <dbReference type="ARBA" id="ARBA00004496"/>
    </source>
</evidence>
<evidence type="ECO:0000256" key="4">
    <source>
        <dbReference type="ARBA" id="ARBA00004906"/>
    </source>
</evidence>
<keyword evidence="9" id="KW-0833">Ubl conjugation pathway</keyword>
<keyword evidence="14" id="KW-1185">Reference proteome</keyword>
<dbReference type="GO" id="GO:0005737">
    <property type="term" value="C:cytoplasm"/>
    <property type="evidence" value="ECO:0007669"/>
    <property type="project" value="UniProtKB-SubCell"/>
</dbReference>
<sequence>MGSPRVVDHVTKHVFRIAVKKSERTPATQKDASQGNERLYVGQFYTRITGVASTEDVTLDTESIDDVARAAVFACILHKKSPLTMLADAFIRCTQATGQVEARKDPFGLPELRHDGKLEPGAQANLKELLAKINRVIVMNSALLIVCPMYFNLEDLVAKEDLKKEPLDVSDQTTRCKMLTEVIAEAKNAAYVQRVLDEMWQNDESAALEEIYCVFSKVRNDAADRTIGEKPFEQISALTSICGSKLGAALVVRWLKEYETAGVAWKASGVKREVATLFGRILSASPMHEEALESAKMMATSPHTYNNAKNIRELNFLGKKQMTSIRGSLLNLREDHEEYIRTVANLIKAILRADFNTRNDFMVVLGQLVAYNATKRHLSRMTHVDQPPITLDDNFKRRRVFMPDSTFGASLNVMWLLLVLAEGITEQKIDSIDPNFCQIGFYAKHKTQVATIEENNSEELNLREMTEMRATLDRMIGFLSSSSAGMGDETQLMEALEKQKFDISASYNAKFITQIFWATLHGLGMLYEPCLQEFLKLIFFTMEVAQESGDPTNNDSLYDLLSHVFIWRCVIQHSKFLEVMWHYINISLQFFIKCALSQMWEKSSPAPSNLKGSALCAQMVYSFASGKLEPSDEVPPKFIVLPVDFIDIILDIIKHVSIMSFYVTHIKPEDTNVLEFMDFELVIASCIFIMKADQTFIKNMTLKCDTVSSIILNLCKSVGVGRFGSSPGSKQHLVDALTNIFIVSQRADYNSRVSCRLNVIQILTKLFGIEAYKESFVVNIISNKENFVQFMHLLLSDTAFIFEEVVTFLSEIRRRELAGITNEPQERNQQNESSTSSGQSANQRREEQRESQQSQRDQDEQPLDPSLQDGAIDANQLKNMAFNELQERTRSLVEYGSEITTLLHILCREFPAEITNTSVLLPQVASCLGCCLDNLAGEGCINLKVKNMMEYNFKPKEWLTRVVKCYIALYGGENPQNVEPFMKAVVSEGRYFKPSNFERAFKIVTREMMLGLKDRHAFFNMSQKLCQYAKANNTLYENAMNAEMPDEFLDPIMMDIMEDPVLLPTSGIVMDRKNIERHLMSEATDPFSRQPLTKAQLVPQEELKQRIDAFLASVSRSTDVAGDIYES</sequence>
<evidence type="ECO:0000313" key="14">
    <source>
        <dbReference type="Proteomes" id="UP000236319"/>
    </source>
</evidence>
<dbReference type="GO" id="GO:0006511">
    <property type="term" value="P:ubiquitin-dependent protein catabolic process"/>
    <property type="evidence" value="ECO:0007669"/>
    <property type="project" value="InterPro"/>
</dbReference>
<comment type="subcellular location">
    <subcellularLocation>
        <location evidence="3">Cytoplasm</location>
    </subcellularLocation>
    <subcellularLocation>
        <location evidence="2">Nucleus</location>
    </subcellularLocation>
</comment>
<keyword evidence="8" id="KW-0808">Transferase</keyword>
<keyword evidence="10" id="KW-0539">Nucleus</keyword>
<dbReference type="InterPro" id="IPR013083">
    <property type="entry name" value="Znf_RING/FYVE/PHD"/>
</dbReference>
<dbReference type="EMBL" id="BDSA01000002">
    <property type="protein sequence ID" value="GBE60426.1"/>
    <property type="molecule type" value="Genomic_DNA"/>
</dbReference>
<evidence type="ECO:0000256" key="5">
    <source>
        <dbReference type="ARBA" id="ARBA00007434"/>
    </source>
</evidence>
<dbReference type="FunFam" id="3.30.40.10:FF:000055">
    <property type="entry name" value="Ubiquitin conjugation factor e4 a"/>
    <property type="match status" value="1"/>
</dbReference>
<name>A0A2H6KBQ7_9APIC</name>
<dbReference type="PANTHER" id="PTHR13931">
    <property type="entry name" value="UBIQUITINATION FACTOR E4"/>
    <property type="match status" value="1"/>
</dbReference>
<evidence type="ECO:0000256" key="1">
    <source>
        <dbReference type="ARBA" id="ARBA00000900"/>
    </source>
</evidence>
<dbReference type="SUPFAM" id="SSF57850">
    <property type="entry name" value="RING/U-box"/>
    <property type="match status" value="1"/>
</dbReference>
<dbReference type="Pfam" id="PF10408">
    <property type="entry name" value="Ufd2P_core"/>
    <property type="match status" value="1"/>
</dbReference>
<evidence type="ECO:0000256" key="7">
    <source>
        <dbReference type="ARBA" id="ARBA00022490"/>
    </source>
</evidence>
<dbReference type="RefSeq" id="XP_028866669.1">
    <property type="nucleotide sequence ID" value="XM_029010836.1"/>
</dbReference>
<dbReference type="EC" id="2.3.2.27" evidence="6"/>
<protein>
    <recommendedName>
        <fullName evidence="6">RING-type E3 ubiquitin transferase</fullName>
        <ecNumber evidence="6">2.3.2.27</ecNumber>
    </recommendedName>
</protein>
<feature type="domain" description="U-box" evidence="12">
    <location>
        <begin position="1043"/>
        <end position="1117"/>
    </location>
</feature>
<dbReference type="GO" id="GO:0034450">
    <property type="term" value="F:ubiquitin-ubiquitin ligase activity"/>
    <property type="evidence" value="ECO:0007669"/>
    <property type="project" value="InterPro"/>
</dbReference>
<dbReference type="Pfam" id="PF04564">
    <property type="entry name" value="U-box"/>
    <property type="match status" value="1"/>
</dbReference>
<evidence type="ECO:0000256" key="8">
    <source>
        <dbReference type="ARBA" id="ARBA00022679"/>
    </source>
</evidence>
<evidence type="ECO:0000256" key="11">
    <source>
        <dbReference type="SAM" id="MobiDB-lite"/>
    </source>
</evidence>
<dbReference type="Proteomes" id="UP000236319">
    <property type="component" value="Unassembled WGS sequence"/>
</dbReference>
<accession>A0A2H6KBQ7</accession>
<evidence type="ECO:0000313" key="13">
    <source>
        <dbReference type="EMBL" id="GBE60426.1"/>
    </source>
</evidence>
<evidence type="ECO:0000256" key="9">
    <source>
        <dbReference type="ARBA" id="ARBA00022786"/>
    </source>
</evidence>
<dbReference type="GO" id="GO:0005634">
    <property type="term" value="C:nucleus"/>
    <property type="evidence" value="ECO:0007669"/>
    <property type="project" value="UniProtKB-SubCell"/>
</dbReference>
<organism evidence="13 14">
    <name type="scientific">Babesia ovata</name>
    <dbReference type="NCBI Taxonomy" id="189622"/>
    <lineage>
        <taxon>Eukaryota</taxon>
        <taxon>Sar</taxon>
        <taxon>Alveolata</taxon>
        <taxon>Apicomplexa</taxon>
        <taxon>Aconoidasida</taxon>
        <taxon>Piroplasmida</taxon>
        <taxon>Babesiidae</taxon>
        <taxon>Babesia</taxon>
    </lineage>
</organism>
<dbReference type="InterPro" id="IPR003613">
    <property type="entry name" value="Ubox_domain"/>
</dbReference>
<evidence type="ECO:0000259" key="12">
    <source>
        <dbReference type="PROSITE" id="PS51698"/>
    </source>
</evidence>
<dbReference type="SMART" id="SM00504">
    <property type="entry name" value="Ubox"/>
    <property type="match status" value="1"/>
</dbReference>
<comment type="similarity">
    <text evidence="5">Belongs to the ubiquitin conjugation factor E4 family.</text>
</comment>
<dbReference type="GO" id="GO:0000209">
    <property type="term" value="P:protein polyubiquitination"/>
    <property type="evidence" value="ECO:0007669"/>
    <property type="project" value="TreeGrafter"/>
</dbReference>
<dbReference type="OrthoDB" id="20295at2759"/>
<dbReference type="AlphaFoldDB" id="A0A2H6KBQ7"/>
<gene>
    <name evidence="13" type="ORF">BOVATA_019190</name>
</gene>
<dbReference type="Gene3D" id="3.30.40.10">
    <property type="entry name" value="Zinc/RING finger domain, C3HC4 (zinc finger)"/>
    <property type="match status" value="1"/>
</dbReference>
<feature type="region of interest" description="Disordered" evidence="11">
    <location>
        <begin position="820"/>
        <end position="869"/>
    </location>
</feature>
<dbReference type="PROSITE" id="PS51698">
    <property type="entry name" value="U_BOX"/>
    <property type="match status" value="1"/>
</dbReference>
<keyword evidence="7" id="KW-0963">Cytoplasm</keyword>
<comment type="pathway">
    <text evidence="4">Protein modification; protein ubiquitination.</text>
</comment>
<dbReference type="GO" id="GO:0036503">
    <property type="term" value="P:ERAD pathway"/>
    <property type="evidence" value="ECO:0007669"/>
    <property type="project" value="InterPro"/>
</dbReference>
<evidence type="ECO:0000256" key="2">
    <source>
        <dbReference type="ARBA" id="ARBA00004123"/>
    </source>
</evidence>